<feature type="region of interest" description="Disordered" evidence="1">
    <location>
        <begin position="1"/>
        <end position="69"/>
    </location>
</feature>
<feature type="compositionally biased region" description="Polar residues" evidence="1">
    <location>
        <begin position="29"/>
        <end position="40"/>
    </location>
</feature>
<comment type="caution">
    <text evidence="2">The sequence shown here is derived from an EMBL/GenBank/DDBJ whole genome shotgun (WGS) entry which is preliminary data.</text>
</comment>
<feature type="compositionally biased region" description="Basic and acidic residues" evidence="1">
    <location>
        <begin position="57"/>
        <end position="69"/>
    </location>
</feature>
<accession>A0AAE1BHM5</accession>
<name>A0AAE1BHM5_PETCI</name>
<evidence type="ECO:0000313" key="2">
    <source>
        <dbReference type="EMBL" id="KAK3850728.1"/>
    </source>
</evidence>
<sequence>MRVKELHCQPKGSQATKGAPLPAKGIPANQRSSTASQRDPSQPKELHCHPKGSQATKETKPANRAEICHQKKLLSTKEVLTIN</sequence>
<keyword evidence="3" id="KW-1185">Reference proteome</keyword>
<evidence type="ECO:0000256" key="1">
    <source>
        <dbReference type="SAM" id="MobiDB-lite"/>
    </source>
</evidence>
<dbReference type="Proteomes" id="UP001286313">
    <property type="component" value="Unassembled WGS sequence"/>
</dbReference>
<gene>
    <name evidence="2" type="ORF">Pcinc_042582</name>
</gene>
<proteinExistence type="predicted"/>
<protein>
    <submittedName>
        <fullName evidence="2">Uncharacterized protein</fullName>
    </submittedName>
</protein>
<dbReference type="AlphaFoldDB" id="A0AAE1BHM5"/>
<evidence type="ECO:0000313" key="3">
    <source>
        <dbReference type="Proteomes" id="UP001286313"/>
    </source>
</evidence>
<reference evidence="2" key="1">
    <citation type="submission" date="2023-10" db="EMBL/GenBank/DDBJ databases">
        <title>Genome assemblies of two species of porcelain crab, Petrolisthes cinctipes and Petrolisthes manimaculis (Anomura: Porcellanidae).</title>
        <authorList>
            <person name="Angst P."/>
        </authorList>
    </citation>
    <scope>NUCLEOTIDE SEQUENCE</scope>
    <source>
        <strain evidence="2">PB745_01</strain>
        <tissue evidence="2">Gill</tissue>
    </source>
</reference>
<dbReference type="EMBL" id="JAWQEG010008226">
    <property type="protein sequence ID" value="KAK3850728.1"/>
    <property type="molecule type" value="Genomic_DNA"/>
</dbReference>
<organism evidence="2 3">
    <name type="scientific">Petrolisthes cinctipes</name>
    <name type="common">Flat porcelain crab</name>
    <dbReference type="NCBI Taxonomy" id="88211"/>
    <lineage>
        <taxon>Eukaryota</taxon>
        <taxon>Metazoa</taxon>
        <taxon>Ecdysozoa</taxon>
        <taxon>Arthropoda</taxon>
        <taxon>Crustacea</taxon>
        <taxon>Multicrustacea</taxon>
        <taxon>Malacostraca</taxon>
        <taxon>Eumalacostraca</taxon>
        <taxon>Eucarida</taxon>
        <taxon>Decapoda</taxon>
        <taxon>Pleocyemata</taxon>
        <taxon>Anomura</taxon>
        <taxon>Galatheoidea</taxon>
        <taxon>Porcellanidae</taxon>
        <taxon>Petrolisthes</taxon>
    </lineage>
</organism>